<accession>A0A382FEZ9</accession>
<name>A0A382FEZ9_9ZZZZ</name>
<sequence length="125" mass="14498">MIRQVLGVISQFEKSNLVQKLRVARERKSKLNKSKGIIARNGTGKCAGKKRLSETNPELTKIVVGYRKMIDTKRKKPLSFRTISSRITKDHDLNVSHNTVQRILDDVVLMKKEERNRKRRKTLKS</sequence>
<reference evidence="1" key="1">
    <citation type="submission" date="2018-05" db="EMBL/GenBank/DDBJ databases">
        <authorList>
            <person name="Lanie J.A."/>
            <person name="Ng W.-L."/>
            <person name="Kazmierczak K.M."/>
            <person name="Andrzejewski T.M."/>
            <person name="Davidsen T.M."/>
            <person name="Wayne K.J."/>
            <person name="Tettelin H."/>
            <person name="Glass J.I."/>
            <person name="Rusch D."/>
            <person name="Podicherti R."/>
            <person name="Tsui H.-C.T."/>
            <person name="Winkler M.E."/>
        </authorList>
    </citation>
    <scope>NUCLEOTIDE SEQUENCE</scope>
</reference>
<dbReference type="EMBL" id="UINC01049642">
    <property type="protein sequence ID" value="SVB61666.1"/>
    <property type="molecule type" value="Genomic_DNA"/>
</dbReference>
<proteinExistence type="predicted"/>
<evidence type="ECO:0008006" key="2">
    <source>
        <dbReference type="Google" id="ProtNLM"/>
    </source>
</evidence>
<protein>
    <recommendedName>
        <fullName evidence="2">Resolvase/invertase-type recombinase catalytic domain-containing protein</fullName>
    </recommendedName>
</protein>
<dbReference type="AlphaFoldDB" id="A0A382FEZ9"/>
<evidence type="ECO:0000313" key="1">
    <source>
        <dbReference type="EMBL" id="SVB61666.1"/>
    </source>
</evidence>
<gene>
    <name evidence="1" type="ORF">METZ01_LOCUS214520</name>
</gene>
<organism evidence="1">
    <name type="scientific">marine metagenome</name>
    <dbReference type="NCBI Taxonomy" id="408172"/>
    <lineage>
        <taxon>unclassified sequences</taxon>
        <taxon>metagenomes</taxon>
        <taxon>ecological metagenomes</taxon>
    </lineage>
</organism>